<name>A0A7C4H3U7_THEPE</name>
<dbReference type="AlphaFoldDB" id="A0A7C4H3U7"/>
<evidence type="ECO:0008006" key="2">
    <source>
        <dbReference type="Google" id="ProtNLM"/>
    </source>
</evidence>
<protein>
    <recommendedName>
        <fullName evidence="2">Lrp/AsnC family transcriptional regulator</fullName>
    </recommendedName>
</protein>
<accession>A0A7C4H3U7</accession>
<dbReference type="EMBL" id="DTBQ01000090">
    <property type="protein sequence ID" value="HGM46763.1"/>
    <property type="molecule type" value="Genomic_DNA"/>
</dbReference>
<proteinExistence type="predicted"/>
<organism evidence="1">
    <name type="scientific">Thermofilum pendens</name>
    <dbReference type="NCBI Taxonomy" id="2269"/>
    <lineage>
        <taxon>Archaea</taxon>
        <taxon>Thermoproteota</taxon>
        <taxon>Thermoprotei</taxon>
        <taxon>Thermofilales</taxon>
        <taxon>Thermofilaceae</taxon>
        <taxon>Thermofilum</taxon>
    </lineage>
</organism>
<evidence type="ECO:0000313" key="1">
    <source>
        <dbReference type="EMBL" id="HGM46763.1"/>
    </source>
</evidence>
<sequence length="342" mass="38736">MKLAELEYALLRSIPQARTASSAAKLAGVSPSYVLRKLQALRGRFTLRGVFDYKALGLEEHILTTRFSARLWEESLPYISLKVALQTGMQPESLLLAILVPRGKAGDVADILGVSQDSLRPAVSYRLRLDAAILTEYLNGELVPLLDNLPEVVDSGKAPRLEGIPPRRVDEIDLWLVAELSRDPFAKLSRAGEQVGLKQQVVSYHHVYHVRPLHLYNATIPRLYSNLPGRLLQLKVREGFEEAVAWALSSLPFSFTSIAQPGEGRVELLAYPGAWELSFLRRLSRCRIILDYKILGYTLEKPREYTNPFGKVMSRGEYRLDILYEALYTPEKAERSWRIYEL</sequence>
<gene>
    <name evidence="1" type="ORF">ENU21_03280</name>
</gene>
<comment type="caution">
    <text evidence="1">The sequence shown here is derived from an EMBL/GenBank/DDBJ whole genome shotgun (WGS) entry which is preliminary data.</text>
</comment>
<reference evidence="1" key="1">
    <citation type="journal article" date="2020" name="mSystems">
        <title>Genome- and Community-Level Interaction Insights into Carbon Utilization and Element Cycling Functions of Hydrothermarchaeota in Hydrothermal Sediment.</title>
        <authorList>
            <person name="Zhou Z."/>
            <person name="Liu Y."/>
            <person name="Xu W."/>
            <person name="Pan J."/>
            <person name="Luo Z.H."/>
            <person name="Li M."/>
        </authorList>
    </citation>
    <scope>NUCLEOTIDE SEQUENCE</scope>
    <source>
        <strain evidence="1">SpSt-649</strain>
    </source>
</reference>